<organism evidence="2 3">
    <name type="scientific">Nitrospirillum amazonense</name>
    <dbReference type="NCBI Taxonomy" id="28077"/>
    <lineage>
        <taxon>Bacteria</taxon>
        <taxon>Pseudomonadati</taxon>
        <taxon>Pseudomonadota</taxon>
        <taxon>Alphaproteobacteria</taxon>
        <taxon>Rhodospirillales</taxon>
        <taxon>Azospirillaceae</taxon>
        <taxon>Nitrospirillum</taxon>
    </lineage>
</organism>
<proteinExistence type="predicted"/>
<accession>A0A560H2J4</accession>
<evidence type="ECO:0000313" key="2">
    <source>
        <dbReference type="EMBL" id="TWB40526.1"/>
    </source>
</evidence>
<gene>
    <name evidence="2" type="ORF">FBZ90_109129</name>
</gene>
<evidence type="ECO:0000256" key="1">
    <source>
        <dbReference type="SAM" id="SignalP"/>
    </source>
</evidence>
<protein>
    <submittedName>
        <fullName evidence="2">Uncharacterized protein</fullName>
    </submittedName>
</protein>
<name>A0A560H2J4_9PROT</name>
<sequence>MGAGVVRRWMVAFILAGLAVAPQAAQAGAGLGLEMVCADAVNATPTPDRIPPLARLLGLMPAHPTPVPMALCLRGYEALMARPPAEPAPAAPASAPLPTAGLPASPQSLAGERRALGLYTHYVGALLASLPADLALRGDQVRAAAAVRLIVIGQSLAASAYRPVAVLSRDNHAPSETAPVRMARLLRPDAEMVSP</sequence>
<comment type="caution">
    <text evidence="2">The sequence shown here is derived from an EMBL/GenBank/DDBJ whole genome shotgun (WGS) entry which is preliminary data.</text>
</comment>
<feature type="chain" id="PRO_5022077717" evidence="1">
    <location>
        <begin position="28"/>
        <end position="195"/>
    </location>
</feature>
<dbReference type="RefSeq" id="WP_145733750.1">
    <property type="nucleotide sequence ID" value="NZ_VITR01000009.1"/>
</dbReference>
<keyword evidence="1" id="KW-0732">Signal</keyword>
<dbReference type="AlphaFoldDB" id="A0A560H2J4"/>
<dbReference type="Proteomes" id="UP000315751">
    <property type="component" value="Unassembled WGS sequence"/>
</dbReference>
<dbReference type="OrthoDB" id="7362287at2"/>
<keyword evidence="3" id="KW-1185">Reference proteome</keyword>
<feature type="signal peptide" evidence="1">
    <location>
        <begin position="1"/>
        <end position="27"/>
    </location>
</feature>
<evidence type="ECO:0000313" key="3">
    <source>
        <dbReference type="Proteomes" id="UP000315751"/>
    </source>
</evidence>
<reference evidence="2 3" key="1">
    <citation type="submission" date="2019-06" db="EMBL/GenBank/DDBJ databases">
        <title>Genomic Encyclopedia of Type Strains, Phase IV (KMG-V): Genome sequencing to study the core and pangenomes of soil and plant-associated prokaryotes.</title>
        <authorList>
            <person name="Whitman W."/>
        </authorList>
    </citation>
    <scope>NUCLEOTIDE SEQUENCE [LARGE SCALE GENOMIC DNA]</scope>
    <source>
        <strain evidence="2 3">BR 11622</strain>
    </source>
</reference>
<dbReference type="EMBL" id="VITR01000009">
    <property type="protein sequence ID" value="TWB40526.1"/>
    <property type="molecule type" value="Genomic_DNA"/>
</dbReference>